<protein>
    <recommendedName>
        <fullName evidence="3">F-box domain-containing protein</fullName>
    </recommendedName>
</protein>
<reference evidence="1" key="1">
    <citation type="journal article" date="2020" name="Cell">
        <title>Large-Scale Comparative Analyses of Tick Genomes Elucidate Their Genetic Diversity and Vector Capacities.</title>
        <authorList>
            <consortium name="Tick Genome and Microbiome Consortium (TIGMIC)"/>
            <person name="Jia N."/>
            <person name="Wang J."/>
            <person name="Shi W."/>
            <person name="Du L."/>
            <person name="Sun Y."/>
            <person name="Zhan W."/>
            <person name="Jiang J.F."/>
            <person name="Wang Q."/>
            <person name="Zhang B."/>
            <person name="Ji P."/>
            <person name="Bell-Sakyi L."/>
            <person name="Cui X.M."/>
            <person name="Yuan T.T."/>
            <person name="Jiang B.G."/>
            <person name="Yang W.F."/>
            <person name="Lam T.T."/>
            <person name="Chang Q.C."/>
            <person name="Ding S.J."/>
            <person name="Wang X.J."/>
            <person name="Zhu J.G."/>
            <person name="Ruan X.D."/>
            <person name="Zhao L."/>
            <person name="Wei J.T."/>
            <person name="Ye R.Z."/>
            <person name="Que T.C."/>
            <person name="Du C.H."/>
            <person name="Zhou Y.H."/>
            <person name="Cheng J.X."/>
            <person name="Dai P.F."/>
            <person name="Guo W.B."/>
            <person name="Han X.H."/>
            <person name="Huang E.J."/>
            <person name="Li L.F."/>
            <person name="Wei W."/>
            <person name="Gao Y.C."/>
            <person name="Liu J.Z."/>
            <person name="Shao H.Z."/>
            <person name="Wang X."/>
            <person name="Wang C.C."/>
            <person name="Yang T.C."/>
            <person name="Huo Q.B."/>
            <person name="Li W."/>
            <person name="Chen H.Y."/>
            <person name="Chen S.E."/>
            <person name="Zhou L.G."/>
            <person name="Ni X.B."/>
            <person name="Tian J.H."/>
            <person name="Sheng Y."/>
            <person name="Liu T."/>
            <person name="Pan Y.S."/>
            <person name="Xia L.Y."/>
            <person name="Li J."/>
            <person name="Zhao F."/>
            <person name="Cao W.C."/>
        </authorList>
    </citation>
    <scope>NUCLEOTIDE SEQUENCE</scope>
    <source>
        <strain evidence="1">Rmic-2018</strain>
    </source>
</reference>
<dbReference type="EMBL" id="JABSTU010000006">
    <property type="protein sequence ID" value="KAH8028304.1"/>
    <property type="molecule type" value="Genomic_DNA"/>
</dbReference>
<name>A0A9J6E2P3_RHIMP</name>
<keyword evidence="2" id="KW-1185">Reference proteome</keyword>
<evidence type="ECO:0008006" key="3">
    <source>
        <dbReference type="Google" id="ProtNLM"/>
    </source>
</evidence>
<dbReference type="Gene3D" id="3.80.10.10">
    <property type="entry name" value="Ribonuclease Inhibitor"/>
    <property type="match status" value="2"/>
</dbReference>
<evidence type="ECO:0000313" key="2">
    <source>
        <dbReference type="Proteomes" id="UP000821866"/>
    </source>
</evidence>
<organism evidence="1 2">
    <name type="scientific">Rhipicephalus microplus</name>
    <name type="common">Cattle tick</name>
    <name type="synonym">Boophilus microplus</name>
    <dbReference type="NCBI Taxonomy" id="6941"/>
    <lineage>
        <taxon>Eukaryota</taxon>
        <taxon>Metazoa</taxon>
        <taxon>Ecdysozoa</taxon>
        <taxon>Arthropoda</taxon>
        <taxon>Chelicerata</taxon>
        <taxon>Arachnida</taxon>
        <taxon>Acari</taxon>
        <taxon>Parasitiformes</taxon>
        <taxon>Ixodida</taxon>
        <taxon>Ixodoidea</taxon>
        <taxon>Ixodidae</taxon>
        <taxon>Rhipicephalinae</taxon>
        <taxon>Rhipicephalus</taxon>
        <taxon>Boophilus</taxon>
    </lineage>
</organism>
<gene>
    <name evidence="1" type="ORF">HPB51_014960</name>
</gene>
<reference evidence="1" key="2">
    <citation type="submission" date="2021-09" db="EMBL/GenBank/DDBJ databases">
        <authorList>
            <person name="Jia N."/>
            <person name="Wang J."/>
            <person name="Shi W."/>
            <person name="Du L."/>
            <person name="Sun Y."/>
            <person name="Zhan W."/>
            <person name="Jiang J."/>
            <person name="Wang Q."/>
            <person name="Zhang B."/>
            <person name="Ji P."/>
            <person name="Sakyi L.B."/>
            <person name="Cui X."/>
            <person name="Yuan T."/>
            <person name="Jiang B."/>
            <person name="Yang W."/>
            <person name="Lam T.T.-Y."/>
            <person name="Chang Q."/>
            <person name="Ding S."/>
            <person name="Wang X."/>
            <person name="Zhu J."/>
            <person name="Ruan X."/>
            <person name="Zhao L."/>
            <person name="Wei J."/>
            <person name="Que T."/>
            <person name="Du C."/>
            <person name="Cheng J."/>
            <person name="Dai P."/>
            <person name="Han X."/>
            <person name="Huang E."/>
            <person name="Gao Y."/>
            <person name="Liu J."/>
            <person name="Shao H."/>
            <person name="Ye R."/>
            <person name="Li L."/>
            <person name="Wei W."/>
            <person name="Wang X."/>
            <person name="Wang C."/>
            <person name="Huo Q."/>
            <person name="Li W."/>
            <person name="Guo W."/>
            <person name="Chen H."/>
            <person name="Chen S."/>
            <person name="Zhou L."/>
            <person name="Zhou L."/>
            <person name="Ni X."/>
            <person name="Tian J."/>
            <person name="Zhou Y."/>
            <person name="Sheng Y."/>
            <person name="Liu T."/>
            <person name="Pan Y."/>
            <person name="Xia L."/>
            <person name="Li J."/>
            <person name="Zhao F."/>
            <person name="Cao W."/>
        </authorList>
    </citation>
    <scope>NUCLEOTIDE SEQUENCE</scope>
    <source>
        <strain evidence="1">Rmic-2018</strain>
        <tissue evidence="1">Larvae</tissue>
    </source>
</reference>
<proteinExistence type="predicted"/>
<dbReference type="Proteomes" id="UP000821866">
    <property type="component" value="Chromosome 4"/>
</dbReference>
<dbReference type="InterPro" id="IPR032675">
    <property type="entry name" value="LRR_dom_sf"/>
</dbReference>
<accession>A0A9J6E2P3</accession>
<dbReference type="VEuPathDB" id="VectorBase:LOC119173537"/>
<dbReference type="SUPFAM" id="SSF52047">
    <property type="entry name" value="RNI-like"/>
    <property type="match status" value="1"/>
</dbReference>
<evidence type="ECO:0000313" key="1">
    <source>
        <dbReference type="EMBL" id="KAH8028304.1"/>
    </source>
</evidence>
<sequence length="586" mass="65840">METLCRRLPSVVSIEIFRHLDIESLLNLAEAVPECKWLAFSPTVVRNVHFDQGADAAAIEKFLQATRGELVSEECVENDKLAAHVRELRMTNCVALSSSAILECAEGCQNLRELHLVNCLVDPVKLFHLLCQLASVKKLEWSLHHEYFYKPWLHSRSADGIEIVPKLEGPTLSVMYVEYEPSDVTISLMETFVTRCPRLHHLHVHLVRHAHSGAALIVDCCKNFVPDTKYGPAAIIDNIPSLETFKYTCEMPLSLQMRTRLPVIQNNIYWQRKPTPSFNVASLDDVLKQKAVTEPFEQLLVTEEVSSQSARLLEAAAAKAELWKDTKRLTLVLKPLRKTDVPISPATNSAHEKPLERFFRTCVPQLTELNLSTSHFELGTDCSFLVASTLHKLRSLTLPPCGANLKNCLEHLARGCRLLERLEVRSTPTVEWAAPCEACKLPLSFTASCFELLHRETRLRRLIIDETARIQNLTFLIGCRVDEMQLSLDNVDEAELEARRKDLGRLLAANPRLCSLTLRDRTVTLGADLADTLSEVRSLRHLCVITANTNGSYRMVQRLFRRPGGLLTTPADGSRAPHVSIGLCAV</sequence>
<comment type="caution">
    <text evidence="1">The sequence shown here is derived from an EMBL/GenBank/DDBJ whole genome shotgun (WGS) entry which is preliminary data.</text>
</comment>
<dbReference type="AlphaFoldDB" id="A0A9J6E2P3"/>